<evidence type="ECO:0000256" key="1">
    <source>
        <dbReference type="SAM" id="Phobius"/>
    </source>
</evidence>
<protein>
    <recommendedName>
        <fullName evidence="4">Late embryogenesis abundant protein LEA-2 subgroup domain-containing protein</fullName>
    </recommendedName>
</protein>
<dbReference type="Proteomes" id="UP001177003">
    <property type="component" value="Chromosome 0"/>
</dbReference>
<proteinExistence type="predicted"/>
<dbReference type="AlphaFoldDB" id="A0AA35ULD9"/>
<keyword evidence="3" id="KW-1185">Reference proteome</keyword>
<evidence type="ECO:0008006" key="4">
    <source>
        <dbReference type="Google" id="ProtNLM"/>
    </source>
</evidence>
<evidence type="ECO:0000313" key="2">
    <source>
        <dbReference type="EMBL" id="CAI9260561.1"/>
    </source>
</evidence>
<feature type="transmembrane region" description="Helical" evidence="1">
    <location>
        <begin position="6"/>
        <end position="28"/>
    </location>
</feature>
<dbReference type="EMBL" id="OX465086">
    <property type="protein sequence ID" value="CAI9260561.1"/>
    <property type="molecule type" value="Genomic_DNA"/>
</dbReference>
<sequence>MPEPSCLTPIKHLCVFSIACYFTVLLLSRNRPSIYVYKFNVVSVKNTSTSLTNTAVYVELKIQNENSWTGVYYEDPLNLTITYLQSTISTGSDVIIGRCAINGFYQRNGEVSHIQASVVIQDLFSTSEHRRRLGETNVSLYGPAKAVDFVVDLEADIKFRSIENQKSHLAMRSVVEVNDNTWMSALRTIQMKYSSGSDKWGVWRWIVVVPLLILLHVVLSLAWMLTFNLLEFFLFL</sequence>
<feature type="transmembrane region" description="Helical" evidence="1">
    <location>
        <begin position="202"/>
        <end position="226"/>
    </location>
</feature>
<organism evidence="2 3">
    <name type="scientific">Lactuca saligna</name>
    <name type="common">Willowleaf lettuce</name>
    <dbReference type="NCBI Taxonomy" id="75948"/>
    <lineage>
        <taxon>Eukaryota</taxon>
        <taxon>Viridiplantae</taxon>
        <taxon>Streptophyta</taxon>
        <taxon>Embryophyta</taxon>
        <taxon>Tracheophyta</taxon>
        <taxon>Spermatophyta</taxon>
        <taxon>Magnoliopsida</taxon>
        <taxon>eudicotyledons</taxon>
        <taxon>Gunneridae</taxon>
        <taxon>Pentapetalae</taxon>
        <taxon>asterids</taxon>
        <taxon>campanulids</taxon>
        <taxon>Asterales</taxon>
        <taxon>Asteraceae</taxon>
        <taxon>Cichorioideae</taxon>
        <taxon>Cichorieae</taxon>
        <taxon>Lactucinae</taxon>
        <taxon>Lactuca</taxon>
    </lineage>
</organism>
<keyword evidence="1" id="KW-0472">Membrane</keyword>
<keyword evidence="1" id="KW-1133">Transmembrane helix</keyword>
<keyword evidence="1" id="KW-0812">Transmembrane</keyword>
<name>A0AA35ULD9_LACSI</name>
<evidence type="ECO:0000313" key="3">
    <source>
        <dbReference type="Proteomes" id="UP001177003"/>
    </source>
</evidence>
<gene>
    <name evidence="2" type="ORF">LSALG_LOCUS1392</name>
</gene>
<accession>A0AA35ULD9</accession>
<reference evidence="2" key="1">
    <citation type="submission" date="2023-04" db="EMBL/GenBank/DDBJ databases">
        <authorList>
            <person name="Vijverberg K."/>
            <person name="Xiong W."/>
            <person name="Schranz E."/>
        </authorList>
    </citation>
    <scope>NUCLEOTIDE SEQUENCE</scope>
</reference>